<dbReference type="GO" id="GO:0008081">
    <property type="term" value="F:phosphoric diester hydrolase activity"/>
    <property type="evidence" value="ECO:0007669"/>
    <property type="project" value="UniProtKB-ARBA"/>
</dbReference>
<dbReference type="InterPro" id="IPR052020">
    <property type="entry name" value="Cyclic_di-GMP/3'3'-cGAMP_PDE"/>
</dbReference>
<feature type="modified residue" description="4-aspartylphosphate" evidence="5">
    <location>
        <position position="60"/>
    </location>
</feature>
<evidence type="ECO:0000256" key="1">
    <source>
        <dbReference type="ARBA" id="ARBA00022553"/>
    </source>
</evidence>
<dbReference type="EMBL" id="LWQT01000047">
    <property type="protein sequence ID" value="OAN51255.1"/>
    <property type="molecule type" value="Genomic_DNA"/>
</dbReference>
<accession>A0A178MSF0</accession>
<evidence type="ECO:0000256" key="5">
    <source>
        <dbReference type="PROSITE-ProRule" id="PRU00169"/>
    </source>
</evidence>
<dbReference type="Pfam" id="PF13487">
    <property type="entry name" value="HD_5"/>
    <property type="match status" value="1"/>
</dbReference>
<dbReference type="AlphaFoldDB" id="A0A178MSF0"/>
<dbReference type="InterPro" id="IPR003607">
    <property type="entry name" value="HD/PDEase_dom"/>
</dbReference>
<keyword evidence="3" id="KW-0378">Hydrolase</keyword>
<dbReference type="SUPFAM" id="SSF109604">
    <property type="entry name" value="HD-domain/PDEase-like"/>
    <property type="match status" value="1"/>
</dbReference>
<evidence type="ECO:0000256" key="3">
    <source>
        <dbReference type="ARBA" id="ARBA00022801"/>
    </source>
</evidence>
<evidence type="ECO:0000259" key="7">
    <source>
        <dbReference type="PROSITE" id="PS51832"/>
    </source>
</evidence>
<gene>
    <name evidence="8" type="ORF">A6A04_16500</name>
</gene>
<evidence type="ECO:0000256" key="4">
    <source>
        <dbReference type="ARBA" id="ARBA00051065"/>
    </source>
</evidence>
<evidence type="ECO:0000256" key="2">
    <source>
        <dbReference type="ARBA" id="ARBA00022636"/>
    </source>
</evidence>
<dbReference type="InterPro" id="IPR037522">
    <property type="entry name" value="HD_GYP_dom"/>
</dbReference>
<dbReference type="PANTHER" id="PTHR45228:SF5">
    <property type="entry name" value="CYCLIC DI-GMP PHOSPHODIESTERASE VC_1348-RELATED"/>
    <property type="match status" value="1"/>
</dbReference>
<dbReference type="RefSeq" id="WP_068491688.1">
    <property type="nucleotide sequence ID" value="NZ_LWQT01000047.1"/>
</dbReference>
<dbReference type="OrthoDB" id="9176789at2"/>
<name>A0A178MSF0_9PROT</name>
<comment type="caution">
    <text evidence="8">The sequence shown here is derived from an EMBL/GenBank/DDBJ whole genome shotgun (WGS) entry which is preliminary data.</text>
</comment>
<dbReference type="InterPro" id="IPR011006">
    <property type="entry name" value="CheY-like_superfamily"/>
</dbReference>
<dbReference type="FunFam" id="3.40.50.2300:FF:000328">
    <property type="entry name" value="Two-component system response regulator"/>
    <property type="match status" value="1"/>
</dbReference>
<dbReference type="CDD" id="cd19920">
    <property type="entry name" value="REC_PA4781-like"/>
    <property type="match status" value="1"/>
</dbReference>
<keyword evidence="2" id="KW-0973">c-di-GMP</keyword>
<keyword evidence="9" id="KW-1185">Reference proteome</keyword>
<comment type="catalytic activity">
    <reaction evidence="4">
        <text>3',3'-c-di-GMP + 2 H2O = 2 GMP + 2 H(+)</text>
        <dbReference type="Rhea" id="RHEA:52928"/>
        <dbReference type="ChEBI" id="CHEBI:15377"/>
        <dbReference type="ChEBI" id="CHEBI:15378"/>
        <dbReference type="ChEBI" id="CHEBI:58115"/>
        <dbReference type="ChEBI" id="CHEBI:58805"/>
    </reaction>
</comment>
<evidence type="ECO:0000313" key="8">
    <source>
        <dbReference type="EMBL" id="OAN51255.1"/>
    </source>
</evidence>
<dbReference type="PROSITE" id="PS50110">
    <property type="entry name" value="RESPONSE_REGULATORY"/>
    <property type="match status" value="1"/>
</dbReference>
<dbReference type="STRING" id="1285242.A6A04_16500"/>
<sequence>MDASTLPERATILVVDDTPDNLKLMSGLLKDLYRVKIANSGEKALSIAASETPPDLILLDIMMPEMDGYEVCERLKRDRATRDIPVIFLTAKAETEDEEKGLKCGAVDYITKPISPPVVLARVETHLKLKASADFLRDKSAFLEQEVQKRTRELAAIQDVTILAMASLAETRDSDTGNHIRRTQFYVKALAERLRTHPRFAADLDDSTITLLFKSAPLHDIGKVGIPDRILLKPGRFEPHEFEIMKTHTTLGRKAIEHAEQSLGMSVDFLTCAKEIAQWHQEKWDGSGYPDGIGGDDIPVAARLMAVADVYDALISRRVYKDGMPHEKAVQIIQAGKGSHFDPDMVDAFMEIQDEFRAIAAKYADSDMDLAKKKEFLDQAGGAQ</sequence>
<dbReference type="Gene3D" id="3.40.50.2300">
    <property type="match status" value="1"/>
</dbReference>
<organism evidence="8 9">
    <name type="scientific">Paramagnetospirillum marisnigri</name>
    <dbReference type="NCBI Taxonomy" id="1285242"/>
    <lineage>
        <taxon>Bacteria</taxon>
        <taxon>Pseudomonadati</taxon>
        <taxon>Pseudomonadota</taxon>
        <taxon>Alphaproteobacteria</taxon>
        <taxon>Rhodospirillales</taxon>
        <taxon>Magnetospirillaceae</taxon>
        <taxon>Paramagnetospirillum</taxon>
    </lineage>
</organism>
<reference evidence="8 9" key="1">
    <citation type="submission" date="2016-04" db="EMBL/GenBank/DDBJ databases">
        <title>Draft genome sequence of freshwater magnetotactic bacteria Magnetospirillum marisnigri SP-1 and Magnetospirillum moscoviense BB-1.</title>
        <authorList>
            <person name="Koziaeva V."/>
            <person name="Dziuba M.V."/>
            <person name="Ivanov T.M."/>
            <person name="Kuznetsov B."/>
            <person name="Grouzdev D.S."/>
        </authorList>
    </citation>
    <scope>NUCLEOTIDE SEQUENCE [LARGE SCALE GENOMIC DNA]</scope>
    <source>
        <strain evidence="8 9">SP-1</strain>
    </source>
</reference>
<dbReference type="Pfam" id="PF00072">
    <property type="entry name" value="Response_reg"/>
    <property type="match status" value="1"/>
</dbReference>
<dbReference type="SMART" id="SM00448">
    <property type="entry name" value="REC"/>
    <property type="match status" value="1"/>
</dbReference>
<keyword evidence="1 5" id="KW-0597">Phosphoprotein</keyword>
<evidence type="ECO:0000259" key="6">
    <source>
        <dbReference type="PROSITE" id="PS50110"/>
    </source>
</evidence>
<evidence type="ECO:0000313" key="9">
    <source>
        <dbReference type="Proteomes" id="UP000078428"/>
    </source>
</evidence>
<protein>
    <submittedName>
        <fullName evidence="8">Two-component system response regulator</fullName>
    </submittedName>
</protein>
<proteinExistence type="predicted"/>
<dbReference type="InterPro" id="IPR001789">
    <property type="entry name" value="Sig_transdc_resp-reg_receiver"/>
</dbReference>
<dbReference type="Proteomes" id="UP000078428">
    <property type="component" value="Unassembled WGS sequence"/>
</dbReference>
<dbReference type="CDD" id="cd00077">
    <property type="entry name" value="HDc"/>
    <property type="match status" value="1"/>
</dbReference>
<dbReference type="GO" id="GO:0000160">
    <property type="term" value="P:phosphorelay signal transduction system"/>
    <property type="evidence" value="ECO:0007669"/>
    <property type="project" value="InterPro"/>
</dbReference>
<dbReference type="PANTHER" id="PTHR45228">
    <property type="entry name" value="CYCLIC DI-GMP PHOSPHODIESTERASE TM_0186-RELATED"/>
    <property type="match status" value="1"/>
</dbReference>
<feature type="domain" description="Response regulatory" evidence="6">
    <location>
        <begin position="11"/>
        <end position="127"/>
    </location>
</feature>
<dbReference type="PROSITE" id="PS51832">
    <property type="entry name" value="HD_GYP"/>
    <property type="match status" value="1"/>
</dbReference>
<dbReference type="Gene3D" id="1.10.3210.10">
    <property type="entry name" value="Hypothetical protein af1432"/>
    <property type="match status" value="1"/>
</dbReference>
<feature type="domain" description="HD-GYP" evidence="7">
    <location>
        <begin position="154"/>
        <end position="365"/>
    </location>
</feature>
<dbReference type="SMART" id="SM00471">
    <property type="entry name" value="HDc"/>
    <property type="match status" value="1"/>
</dbReference>
<dbReference type="SUPFAM" id="SSF52172">
    <property type="entry name" value="CheY-like"/>
    <property type="match status" value="1"/>
</dbReference>